<evidence type="ECO:0000259" key="9">
    <source>
        <dbReference type="PROSITE" id="PS50893"/>
    </source>
</evidence>
<dbReference type="InterPro" id="IPR003593">
    <property type="entry name" value="AAA+_ATPase"/>
</dbReference>
<dbReference type="GO" id="GO:0016887">
    <property type="term" value="F:ATP hydrolysis activity"/>
    <property type="evidence" value="ECO:0007669"/>
    <property type="project" value="InterPro"/>
</dbReference>
<dbReference type="SUPFAM" id="SSF90123">
    <property type="entry name" value="ABC transporter transmembrane region"/>
    <property type="match status" value="1"/>
</dbReference>
<accession>A0A557RMR9</accession>
<evidence type="ECO:0000256" key="7">
    <source>
        <dbReference type="SAM" id="MobiDB-lite"/>
    </source>
</evidence>
<dbReference type="PROSITE" id="PS50893">
    <property type="entry name" value="ABC_TRANSPORTER_2"/>
    <property type="match status" value="1"/>
</dbReference>
<evidence type="ECO:0000313" key="11">
    <source>
        <dbReference type="EMBL" id="TVO66432.1"/>
    </source>
</evidence>
<dbReference type="Pfam" id="PF00005">
    <property type="entry name" value="ABC_tran"/>
    <property type="match status" value="1"/>
</dbReference>
<evidence type="ECO:0000256" key="8">
    <source>
        <dbReference type="SAM" id="Phobius"/>
    </source>
</evidence>
<feature type="transmembrane region" description="Helical" evidence="8">
    <location>
        <begin position="43"/>
        <end position="65"/>
    </location>
</feature>
<feature type="transmembrane region" description="Helical" evidence="8">
    <location>
        <begin position="137"/>
        <end position="159"/>
    </location>
</feature>
<evidence type="ECO:0000256" key="2">
    <source>
        <dbReference type="ARBA" id="ARBA00022692"/>
    </source>
</evidence>
<protein>
    <submittedName>
        <fullName evidence="11">Thiol reductant ABC exporter subunit CydC</fullName>
    </submittedName>
</protein>
<feature type="compositionally biased region" description="Polar residues" evidence="7">
    <location>
        <begin position="348"/>
        <end position="360"/>
    </location>
</feature>
<dbReference type="GO" id="GO:0045454">
    <property type="term" value="P:cell redox homeostasis"/>
    <property type="evidence" value="ECO:0007669"/>
    <property type="project" value="InterPro"/>
</dbReference>
<dbReference type="SUPFAM" id="SSF52540">
    <property type="entry name" value="P-loop containing nucleoside triphosphate hydrolases"/>
    <property type="match status" value="1"/>
</dbReference>
<dbReference type="PROSITE" id="PS50929">
    <property type="entry name" value="ABC_TM1F"/>
    <property type="match status" value="1"/>
</dbReference>
<feature type="domain" description="ABC transmembrane type-1" evidence="10">
    <location>
        <begin position="19"/>
        <end position="310"/>
    </location>
</feature>
<dbReference type="PROSITE" id="PS00211">
    <property type="entry name" value="ABC_TRANSPORTER_1"/>
    <property type="match status" value="1"/>
</dbReference>
<keyword evidence="12" id="KW-1185">Reference proteome</keyword>
<dbReference type="RefSeq" id="WP_144346970.1">
    <property type="nucleotide sequence ID" value="NZ_VMKP01000001.1"/>
</dbReference>
<dbReference type="Proteomes" id="UP000316688">
    <property type="component" value="Unassembled WGS sequence"/>
</dbReference>
<feature type="transmembrane region" description="Helical" evidence="8">
    <location>
        <begin position="18"/>
        <end position="37"/>
    </location>
</feature>
<evidence type="ECO:0000313" key="12">
    <source>
        <dbReference type="Proteomes" id="UP000316688"/>
    </source>
</evidence>
<proteinExistence type="predicted"/>
<evidence type="ECO:0000256" key="5">
    <source>
        <dbReference type="ARBA" id="ARBA00022989"/>
    </source>
</evidence>
<dbReference type="GO" id="GO:0034775">
    <property type="term" value="P:glutathione transmembrane transport"/>
    <property type="evidence" value="ECO:0007669"/>
    <property type="project" value="InterPro"/>
</dbReference>
<dbReference type="AlphaFoldDB" id="A0A557RMR9"/>
<keyword evidence="2 8" id="KW-0812">Transmembrane</keyword>
<keyword evidence="5 8" id="KW-1133">Transmembrane helix</keyword>
<feature type="transmembrane region" description="Helical" evidence="8">
    <location>
        <begin position="286"/>
        <end position="309"/>
    </location>
</feature>
<feature type="domain" description="ABC transporter" evidence="9">
    <location>
        <begin position="377"/>
        <end position="593"/>
    </location>
</feature>
<organism evidence="11 12">
    <name type="scientific">Spiribacter aquaticus</name>
    <dbReference type="NCBI Taxonomy" id="1935996"/>
    <lineage>
        <taxon>Bacteria</taxon>
        <taxon>Pseudomonadati</taxon>
        <taxon>Pseudomonadota</taxon>
        <taxon>Gammaproteobacteria</taxon>
        <taxon>Chromatiales</taxon>
        <taxon>Ectothiorhodospiraceae</taxon>
        <taxon>Spiribacter</taxon>
    </lineage>
</organism>
<dbReference type="EMBL" id="VMKP01000001">
    <property type="protein sequence ID" value="TVO66432.1"/>
    <property type="molecule type" value="Genomic_DNA"/>
</dbReference>
<feature type="compositionally biased region" description="Low complexity" evidence="7">
    <location>
        <begin position="319"/>
        <end position="347"/>
    </location>
</feature>
<dbReference type="GO" id="GO:0034040">
    <property type="term" value="F:ATPase-coupled lipid transmembrane transporter activity"/>
    <property type="evidence" value="ECO:0007669"/>
    <property type="project" value="TreeGrafter"/>
</dbReference>
<dbReference type="InterPro" id="IPR003439">
    <property type="entry name" value="ABC_transporter-like_ATP-bd"/>
</dbReference>
<keyword evidence="6 8" id="KW-0472">Membrane</keyword>
<feature type="transmembrane region" description="Helical" evidence="8">
    <location>
        <begin position="165"/>
        <end position="186"/>
    </location>
</feature>
<sequence>MDELKPYLRMLKHYRGRLILGAVLMFVTSASGIGLLALSGWFITATAITGALIAAGVAATLEIYIPGGGIRTFAVSRTVARYFERIFNHDTVLQLLRDLRGRVFTQLSRLNPAEMARLRSGELLNRLTTDIDRLDGLYLRGLSPPVVALLAILLVGALLAIGAPWLGGLVIVVLTTMAGGALWMAWHTGQQLTRDLAASSAALRASAMDHVTGLSELTAFGSLEHHRQAVMQADDQARRRDERIAKRMAYGESILNSGIHLTAVLVLLIALHLFQTGQTSGPVAVMMPLAVLALLEPLGVLPAAGLQLARARASAQRLSNGVSNGVSNGTGTIDGLSTNNGSNGTGTKQTSDASSKTTVQPAGAHPRTEGLSHAPPVSINAVSLVRGAGARVLDNLHLDVSPAETIGIIGVSGCGKSSIAAMIAGQLKVDSGTVEIDGTSIETFDLDALYPDIAYLTQQTDLFSGSFAGNLRIANQHADESMMWAALQSVQLDEFVASTDQGLHTWVGESGMELSAGQARRLALARLFMRNPQLVILDEPLTGLDEQTAEAVSARLSDWLSARSAIVLGHGPESLPRVDRRLLLRAGALSEEN</sequence>
<dbReference type="InterPro" id="IPR036640">
    <property type="entry name" value="ABC1_TM_sf"/>
</dbReference>
<comment type="subcellular location">
    <subcellularLocation>
        <location evidence="1">Cell membrane</location>
        <topology evidence="1">Multi-pass membrane protein</topology>
    </subcellularLocation>
</comment>
<dbReference type="PANTHER" id="PTHR24221">
    <property type="entry name" value="ATP-BINDING CASSETTE SUB-FAMILY B"/>
    <property type="match status" value="1"/>
</dbReference>
<name>A0A557RMR9_9GAMM</name>
<evidence type="ECO:0000256" key="1">
    <source>
        <dbReference type="ARBA" id="ARBA00004651"/>
    </source>
</evidence>
<feature type="transmembrane region" description="Helical" evidence="8">
    <location>
        <begin position="253"/>
        <end position="274"/>
    </location>
</feature>
<dbReference type="SMART" id="SM00382">
    <property type="entry name" value="AAA"/>
    <property type="match status" value="1"/>
</dbReference>
<dbReference type="Pfam" id="PF00664">
    <property type="entry name" value="ABC_membrane"/>
    <property type="match status" value="1"/>
</dbReference>
<dbReference type="GO" id="GO:0140359">
    <property type="term" value="F:ABC-type transporter activity"/>
    <property type="evidence" value="ECO:0007669"/>
    <property type="project" value="InterPro"/>
</dbReference>
<evidence type="ECO:0000256" key="3">
    <source>
        <dbReference type="ARBA" id="ARBA00022741"/>
    </source>
</evidence>
<dbReference type="InterPro" id="IPR039421">
    <property type="entry name" value="Type_1_exporter"/>
</dbReference>
<gene>
    <name evidence="11" type="primary">cydC</name>
    <name evidence="11" type="ORF">FPL11_01730</name>
</gene>
<dbReference type="Gene3D" id="1.20.1560.10">
    <property type="entry name" value="ABC transporter type 1, transmembrane domain"/>
    <property type="match status" value="1"/>
</dbReference>
<feature type="region of interest" description="Disordered" evidence="7">
    <location>
        <begin position="319"/>
        <end position="374"/>
    </location>
</feature>
<dbReference type="GO" id="GO:0005886">
    <property type="term" value="C:plasma membrane"/>
    <property type="evidence" value="ECO:0007669"/>
    <property type="project" value="UniProtKB-SubCell"/>
</dbReference>
<dbReference type="InterPro" id="IPR014223">
    <property type="entry name" value="ABC_CydC/D"/>
</dbReference>
<dbReference type="InterPro" id="IPR027417">
    <property type="entry name" value="P-loop_NTPase"/>
</dbReference>
<evidence type="ECO:0000256" key="4">
    <source>
        <dbReference type="ARBA" id="ARBA00022840"/>
    </source>
</evidence>
<dbReference type="Gene3D" id="3.40.50.300">
    <property type="entry name" value="P-loop containing nucleotide triphosphate hydrolases"/>
    <property type="match status" value="1"/>
</dbReference>
<evidence type="ECO:0000259" key="10">
    <source>
        <dbReference type="PROSITE" id="PS50929"/>
    </source>
</evidence>
<dbReference type="GO" id="GO:0005524">
    <property type="term" value="F:ATP binding"/>
    <property type="evidence" value="ECO:0007669"/>
    <property type="project" value="UniProtKB-KW"/>
</dbReference>
<keyword evidence="4" id="KW-0067">ATP-binding</keyword>
<dbReference type="InterPro" id="IPR017871">
    <property type="entry name" value="ABC_transporter-like_CS"/>
</dbReference>
<dbReference type="NCBIfam" id="TIGR02868">
    <property type="entry name" value="CydC"/>
    <property type="match status" value="1"/>
</dbReference>
<reference evidence="11 12" key="1">
    <citation type="submission" date="2019-07" db="EMBL/GenBank/DDBJ databases">
        <title>Reclasification of Spiribacter aquaticus.</title>
        <authorList>
            <person name="Leon M.J."/>
            <person name="Sanchez-Porro C."/>
            <person name="Ventosa A."/>
        </authorList>
    </citation>
    <scope>NUCLEOTIDE SEQUENCE [LARGE SCALE GENOMIC DNA]</scope>
    <source>
        <strain evidence="11 12">SP30</strain>
    </source>
</reference>
<comment type="caution">
    <text evidence="11">The sequence shown here is derived from an EMBL/GenBank/DDBJ whole genome shotgun (WGS) entry which is preliminary data.</text>
</comment>
<dbReference type="PANTHER" id="PTHR24221:SF654">
    <property type="entry name" value="ATP-BINDING CASSETTE SUB-FAMILY B MEMBER 6"/>
    <property type="match status" value="1"/>
</dbReference>
<keyword evidence="3" id="KW-0547">Nucleotide-binding</keyword>
<dbReference type="InterPro" id="IPR011527">
    <property type="entry name" value="ABC1_TM_dom"/>
</dbReference>
<evidence type="ECO:0000256" key="6">
    <source>
        <dbReference type="ARBA" id="ARBA00023136"/>
    </source>
</evidence>